<dbReference type="PROSITE" id="PS50949">
    <property type="entry name" value="HTH_GNTR"/>
    <property type="match status" value="1"/>
</dbReference>
<dbReference type="AlphaFoldDB" id="A0A1C5GUX2"/>
<dbReference type="SUPFAM" id="SSF46785">
    <property type="entry name" value="Winged helix' DNA-binding domain"/>
    <property type="match status" value="1"/>
</dbReference>
<dbReference type="OrthoDB" id="3289286at2"/>
<dbReference type="EMBL" id="LT607753">
    <property type="protein sequence ID" value="SCG37592.1"/>
    <property type="molecule type" value="Genomic_DNA"/>
</dbReference>
<keyword evidence="3" id="KW-0804">Transcription</keyword>
<gene>
    <name evidence="5" type="ORF">GA0070614_0411</name>
</gene>
<dbReference type="SUPFAM" id="SSF48008">
    <property type="entry name" value="GntR ligand-binding domain-like"/>
    <property type="match status" value="1"/>
</dbReference>
<evidence type="ECO:0000313" key="5">
    <source>
        <dbReference type="EMBL" id="SCG37592.1"/>
    </source>
</evidence>
<dbReference type="InterPro" id="IPR011711">
    <property type="entry name" value="GntR_C"/>
</dbReference>
<protein>
    <submittedName>
        <fullName evidence="5">DNA-binding transcriptional regulator, GntR family</fullName>
    </submittedName>
</protein>
<accession>A0A1C5GUX2</accession>
<dbReference type="GO" id="GO:0003677">
    <property type="term" value="F:DNA binding"/>
    <property type="evidence" value="ECO:0007669"/>
    <property type="project" value="UniProtKB-KW"/>
</dbReference>
<proteinExistence type="predicted"/>
<dbReference type="SMART" id="SM00895">
    <property type="entry name" value="FCD"/>
    <property type="match status" value="1"/>
</dbReference>
<dbReference type="Pfam" id="PF07729">
    <property type="entry name" value="FCD"/>
    <property type="match status" value="1"/>
</dbReference>
<dbReference type="PANTHER" id="PTHR43537">
    <property type="entry name" value="TRANSCRIPTIONAL REGULATOR, GNTR FAMILY"/>
    <property type="match status" value="1"/>
</dbReference>
<keyword evidence="1" id="KW-0805">Transcription regulation</keyword>
<dbReference type="GO" id="GO:0003700">
    <property type="term" value="F:DNA-binding transcription factor activity"/>
    <property type="evidence" value="ECO:0007669"/>
    <property type="project" value="InterPro"/>
</dbReference>
<keyword evidence="2 5" id="KW-0238">DNA-binding</keyword>
<sequence>MSAETSYLPVEESTYQRVREMLLNGEIPAGQPVNQSEVAVALGVSRTPVRRALARLEGEGLVAAGPRGWHAVGFDADRMTAVFEIRAVLEGLACRLAAHRVSRAELARLRVLFQDAYEQLTETGSAEAYYQADVAFHRALLEFAGEPLLTRTAEVHHILTTSLAPGLYRDPHETHPEHLAIIEALATGDADRAEEMARAHIRAAVPNIRTGAVYTPGAKSS</sequence>
<dbReference type="PRINTS" id="PR00035">
    <property type="entry name" value="HTHGNTR"/>
</dbReference>
<feature type="domain" description="HTH gntR-type" evidence="4">
    <location>
        <begin position="8"/>
        <end position="79"/>
    </location>
</feature>
<dbReference type="Proteomes" id="UP000198215">
    <property type="component" value="Chromosome I"/>
</dbReference>
<dbReference type="Gene3D" id="1.10.10.10">
    <property type="entry name" value="Winged helix-like DNA-binding domain superfamily/Winged helix DNA-binding domain"/>
    <property type="match status" value="1"/>
</dbReference>
<dbReference type="Gene3D" id="1.20.120.530">
    <property type="entry name" value="GntR ligand-binding domain-like"/>
    <property type="match status" value="1"/>
</dbReference>
<dbReference type="Pfam" id="PF00392">
    <property type="entry name" value="GntR"/>
    <property type="match status" value="1"/>
</dbReference>
<evidence type="ECO:0000256" key="2">
    <source>
        <dbReference type="ARBA" id="ARBA00023125"/>
    </source>
</evidence>
<name>A0A1C5GUX2_9ACTN</name>
<evidence type="ECO:0000313" key="6">
    <source>
        <dbReference type="Proteomes" id="UP000198215"/>
    </source>
</evidence>
<dbReference type="PANTHER" id="PTHR43537:SF49">
    <property type="entry name" value="TRANSCRIPTIONAL REGULATORY PROTEIN"/>
    <property type="match status" value="1"/>
</dbReference>
<evidence type="ECO:0000256" key="3">
    <source>
        <dbReference type="ARBA" id="ARBA00023163"/>
    </source>
</evidence>
<keyword evidence="6" id="KW-1185">Reference proteome</keyword>
<dbReference type="InterPro" id="IPR036390">
    <property type="entry name" value="WH_DNA-bd_sf"/>
</dbReference>
<evidence type="ECO:0000259" key="4">
    <source>
        <dbReference type="PROSITE" id="PS50949"/>
    </source>
</evidence>
<dbReference type="InterPro" id="IPR000524">
    <property type="entry name" value="Tscrpt_reg_HTH_GntR"/>
</dbReference>
<dbReference type="SMART" id="SM00345">
    <property type="entry name" value="HTH_GNTR"/>
    <property type="match status" value="1"/>
</dbReference>
<dbReference type="InterPro" id="IPR036388">
    <property type="entry name" value="WH-like_DNA-bd_sf"/>
</dbReference>
<organism evidence="5 6">
    <name type="scientific">Micromonospora coxensis</name>
    <dbReference type="NCBI Taxonomy" id="356852"/>
    <lineage>
        <taxon>Bacteria</taxon>
        <taxon>Bacillati</taxon>
        <taxon>Actinomycetota</taxon>
        <taxon>Actinomycetes</taxon>
        <taxon>Micromonosporales</taxon>
        <taxon>Micromonosporaceae</taxon>
        <taxon>Micromonospora</taxon>
    </lineage>
</organism>
<reference evidence="6" key="1">
    <citation type="submission" date="2016-06" db="EMBL/GenBank/DDBJ databases">
        <authorList>
            <person name="Varghese N."/>
            <person name="Submissions Spin"/>
        </authorList>
    </citation>
    <scope>NUCLEOTIDE SEQUENCE [LARGE SCALE GENOMIC DNA]</scope>
    <source>
        <strain evidence="6">DSM 45161</strain>
    </source>
</reference>
<dbReference type="RefSeq" id="WP_157744873.1">
    <property type="nucleotide sequence ID" value="NZ_LT607753.1"/>
</dbReference>
<evidence type="ECO:0000256" key="1">
    <source>
        <dbReference type="ARBA" id="ARBA00023015"/>
    </source>
</evidence>
<dbReference type="InterPro" id="IPR008920">
    <property type="entry name" value="TF_FadR/GntR_C"/>
</dbReference>